<name>A0A6J4ZQY8_9BURK</name>
<dbReference type="GO" id="GO:0000155">
    <property type="term" value="F:phosphorelay sensor kinase activity"/>
    <property type="evidence" value="ECO:0007669"/>
    <property type="project" value="InterPro"/>
</dbReference>
<dbReference type="EMBL" id="CADIKB010000001">
    <property type="protein sequence ID" value="CAB3640296.1"/>
    <property type="molecule type" value="Genomic_DNA"/>
</dbReference>
<dbReference type="PROSITE" id="PS50109">
    <property type="entry name" value="HIS_KIN"/>
    <property type="match status" value="1"/>
</dbReference>
<dbReference type="InterPro" id="IPR036890">
    <property type="entry name" value="HATPase_C_sf"/>
</dbReference>
<keyword evidence="6" id="KW-1133">Transmembrane helix</keyword>
<dbReference type="Gene3D" id="6.10.340.10">
    <property type="match status" value="1"/>
</dbReference>
<dbReference type="InterPro" id="IPR033414">
    <property type="entry name" value="Sensor_dom"/>
</dbReference>
<dbReference type="Gene3D" id="1.10.287.130">
    <property type="match status" value="1"/>
</dbReference>
<feature type="domain" description="Histidine kinase" evidence="7">
    <location>
        <begin position="269"/>
        <end position="486"/>
    </location>
</feature>
<dbReference type="PANTHER" id="PTHR45339:SF1">
    <property type="entry name" value="HYBRID SIGNAL TRANSDUCTION HISTIDINE KINASE J"/>
    <property type="match status" value="1"/>
</dbReference>
<dbReference type="PROSITE" id="PS50110">
    <property type="entry name" value="RESPONSE_REGULATORY"/>
    <property type="match status" value="1"/>
</dbReference>
<feature type="domain" description="Response regulatory" evidence="8">
    <location>
        <begin position="511"/>
        <end position="627"/>
    </location>
</feature>
<dbReference type="Pfam" id="PF02518">
    <property type="entry name" value="HATPase_c"/>
    <property type="match status" value="1"/>
</dbReference>
<organism evidence="9 10">
    <name type="scientific">Paraburkholderia phenoliruptrix</name>
    <dbReference type="NCBI Taxonomy" id="252970"/>
    <lineage>
        <taxon>Bacteria</taxon>
        <taxon>Pseudomonadati</taxon>
        <taxon>Pseudomonadota</taxon>
        <taxon>Betaproteobacteria</taxon>
        <taxon>Burkholderiales</taxon>
        <taxon>Burkholderiaceae</taxon>
        <taxon>Paraburkholderia</taxon>
    </lineage>
</organism>
<comment type="catalytic activity">
    <reaction evidence="1">
        <text>ATP + protein L-histidine = ADP + protein N-phospho-L-histidine.</text>
        <dbReference type="EC" id="2.7.13.3"/>
    </reaction>
</comment>
<proteinExistence type="predicted"/>
<dbReference type="InterPro" id="IPR011006">
    <property type="entry name" value="CheY-like_superfamily"/>
</dbReference>
<dbReference type="PRINTS" id="PR00344">
    <property type="entry name" value="BCTRLSENSOR"/>
</dbReference>
<feature type="modified residue" description="4-aspartylphosphate" evidence="5">
    <location>
        <position position="560"/>
    </location>
</feature>
<dbReference type="InterPro" id="IPR036097">
    <property type="entry name" value="HisK_dim/P_sf"/>
</dbReference>
<dbReference type="InterPro" id="IPR005467">
    <property type="entry name" value="His_kinase_dom"/>
</dbReference>
<evidence type="ECO:0000313" key="10">
    <source>
        <dbReference type="Proteomes" id="UP000494249"/>
    </source>
</evidence>
<dbReference type="InterPro" id="IPR001789">
    <property type="entry name" value="Sig_transdc_resp-reg_receiver"/>
</dbReference>
<dbReference type="CDD" id="cd00082">
    <property type="entry name" value="HisKA"/>
    <property type="match status" value="1"/>
</dbReference>
<dbReference type="SUPFAM" id="SSF47384">
    <property type="entry name" value="Homodimeric domain of signal transducing histidine kinase"/>
    <property type="match status" value="1"/>
</dbReference>
<dbReference type="Gene3D" id="3.30.565.10">
    <property type="entry name" value="Histidine kinase-like ATPase, C-terminal domain"/>
    <property type="match status" value="1"/>
</dbReference>
<evidence type="ECO:0000256" key="2">
    <source>
        <dbReference type="ARBA" id="ARBA00012438"/>
    </source>
</evidence>
<dbReference type="AlphaFoldDB" id="A0A6J4ZQY8"/>
<dbReference type="SMART" id="SM00388">
    <property type="entry name" value="HisKA"/>
    <property type="match status" value="1"/>
</dbReference>
<dbReference type="SUPFAM" id="SSF55874">
    <property type="entry name" value="ATPase domain of HSP90 chaperone/DNA topoisomerase II/histidine kinase"/>
    <property type="match status" value="1"/>
</dbReference>
<evidence type="ECO:0000256" key="3">
    <source>
        <dbReference type="ARBA" id="ARBA00022553"/>
    </source>
</evidence>
<keyword evidence="6" id="KW-0472">Membrane</keyword>
<evidence type="ECO:0000259" key="8">
    <source>
        <dbReference type="PROSITE" id="PS50110"/>
    </source>
</evidence>
<dbReference type="RefSeq" id="WP_035476416.1">
    <property type="nucleotide sequence ID" value="NZ_CADFGL010000001.1"/>
</dbReference>
<dbReference type="PANTHER" id="PTHR45339">
    <property type="entry name" value="HYBRID SIGNAL TRANSDUCTION HISTIDINE KINASE J"/>
    <property type="match status" value="1"/>
</dbReference>
<feature type="transmembrane region" description="Helical" evidence="6">
    <location>
        <begin position="160"/>
        <end position="182"/>
    </location>
</feature>
<dbReference type="SMART" id="SM00448">
    <property type="entry name" value="REC"/>
    <property type="match status" value="1"/>
</dbReference>
<evidence type="ECO:0000256" key="1">
    <source>
        <dbReference type="ARBA" id="ARBA00000085"/>
    </source>
</evidence>
<dbReference type="Pfam" id="PF00072">
    <property type="entry name" value="Response_reg"/>
    <property type="match status" value="1"/>
</dbReference>
<dbReference type="Pfam" id="PF00512">
    <property type="entry name" value="HisKA"/>
    <property type="match status" value="1"/>
</dbReference>
<sequence length="720" mass="79614">MAVNLMGEWRYPLRRLRHSVVLRLLAITILFSCVLTLLLTALQIERDYSAGIALIENRLSDIDKSYRDSLSEALWRLDDAQLRLELGGIVRLPDIGTAQVRQAGSGTAPLIVSAGRPASGPAITREYPLVYRVLGKEQRIGTLYVQATLRDLYDDLTHTALTILVTQAANIFLVSLFIFYILTRLVTRHLMVLAHTVEEYDFRKPAQPLKLNRRAPREPDELERVVSAFNSMAARLHRGYLDERDAAVEREARRSAEAANRAKGEFLANMSHELRTPLNAILGYAQILRRDASLSAQHREGVGVIQRSGEHLLALIGDALDFARVEAGRLRIEIADVPLAGTLDAIREIIEVKVAQKHVDFIWRVAPDVPEAVRADERRLRQVLLNLLVNAFNFTDQGSVSLLIEMSAMGRVCFEVRDTGIGMDPDKLQTIFEPFEQIMHTERGTGGTGLGLTISQQFLRAMGSEIHVQSLPGRGSAFWFELEAAPGAPLSAPAAASGASIATGYKGARRKVLVIDDVPMNRAVMVEFLSRLGFEIVEATGGRQGLAKTLSERPALIVTDIVMADMDGLEATRRLRQVQGFAEVPVIATSASPSGADEERSLKAGANAFLSKPVDFDELLAQIARLLDLEWIYAPADDPRVALDASAEPFVVVPDKELQQLHLLARLGDMQEIALWAERVATHNPHYQAFTTRILALAKGYQSKALLHLVEEQLEARAVR</sequence>
<evidence type="ECO:0000259" key="7">
    <source>
        <dbReference type="PROSITE" id="PS50109"/>
    </source>
</evidence>
<dbReference type="EC" id="2.7.13.3" evidence="2"/>
<dbReference type="SUPFAM" id="SSF52172">
    <property type="entry name" value="CheY-like"/>
    <property type="match status" value="1"/>
</dbReference>
<gene>
    <name evidence="9" type="primary">rcsC_3</name>
    <name evidence="9" type="ORF">LMG22037_00215</name>
</gene>
<dbReference type="Pfam" id="PF17149">
    <property type="entry name" value="CHASE5"/>
    <property type="match status" value="1"/>
</dbReference>
<accession>A0A6J4ZQY8</accession>
<feature type="transmembrane region" description="Helical" evidence="6">
    <location>
        <begin position="20"/>
        <end position="44"/>
    </location>
</feature>
<protein>
    <recommendedName>
        <fullName evidence="2">histidine kinase</fullName>
        <ecNumber evidence="2">2.7.13.3</ecNumber>
    </recommendedName>
</protein>
<dbReference type="Proteomes" id="UP000494249">
    <property type="component" value="Unassembled WGS sequence"/>
</dbReference>
<dbReference type="InterPro" id="IPR003661">
    <property type="entry name" value="HisK_dim/P_dom"/>
</dbReference>
<keyword evidence="3 5" id="KW-0597">Phosphoprotein</keyword>
<dbReference type="InterPro" id="IPR004358">
    <property type="entry name" value="Sig_transdc_His_kin-like_C"/>
</dbReference>
<evidence type="ECO:0000256" key="4">
    <source>
        <dbReference type="ARBA" id="ARBA00023012"/>
    </source>
</evidence>
<keyword evidence="9" id="KW-0808">Transferase</keyword>
<dbReference type="InterPro" id="IPR003594">
    <property type="entry name" value="HATPase_dom"/>
</dbReference>
<dbReference type="SMART" id="SM00387">
    <property type="entry name" value="HATPase_c"/>
    <property type="match status" value="1"/>
</dbReference>
<keyword evidence="9" id="KW-0418">Kinase</keyword>
<reference evidence="9 10" key="1">
    <citation type="submission" date="2020-04" db="EMBL/GenBank/DDBJ databases">
        <authorList>
            <person name="De Canck E."/>
        </authorList>
    </citation>
    <scope>NUCLEOTIDE SEQUENCE [LARGE SCALE GENOMIC DNA]</scope>
    <source>
        <strain evidence="9 10">LMG 22037</strain>
    </source>
</reference>
<evidence type="ECO:0000256" key="6">
    <source>
        <dbReference type="SAM" id="Phobius"/>
    </source>
</evidence>
<keyword evidence="4" id="KW-0902">Two-component regulatory system</keyword>
<keyword evidence="6" id="KW-0812">Transmembrane</keyword>
<evidence type="ECO:0000256" key="5">
    <source>
        <dbReference type="PROSITE-ProRule" id="PRU00169"/>
    </source>
</evidence>
<dbReference type="Gene3D" id="3.40.50.2300">
    <property type="match status" value="1"/>
</dbReference>
<evidence type="ECO:0000313" key="9">
    <source>
        <dbReference type="EMBL" id="CAB3640296.1"/>
    </source>
</evidence>